<sequence>MQTDNPCQSRWVGCHALPPATQSSLHLLHPQPSDPPALAVKSPSSCQTSPIKTPAPVPVSQLPTPSERAPSHVVQVTPLFSAAQASDCRVHLWETIFHDNQTWPHVKANIRSVSTRPRPRHARRDRPHPQHLNTGRTSKLKAWRCRPLLVAARHLSWLFCPCVTERASRYLGRLPWVVPARRQSEL</sequence>
<dbReference type="Proteomes" id="UP001230504">
    <property type="component" value="Unassembled WGS sequence"/>
</dbReference>
<dbReference type="RefSeq" id="XP_060414223.1">
    <property type="nucleotide sequence ID" value="XM_060551443.1"/>
</dbReference>
<dbReference type="AlphaFoldDB" id="A0AAD8V5V4"/>
<proteinExistence type="predicted"/>
<gene>
    <name evidence="2" type="ORF">LY79DRAFT_199129</name>
</gene>
<evidence type="ECO:0000313" key="2">
    <source>
        <dbReference type="EMBL" id="KAK1590749.1"/>
    </source>
</evidence>
<reference evidence="2" key="1">
    <citation type="submission" date="2021-06" db="EMBL/GenBank/DDBJ databases">
        <title>Comparative genomics, transcriptomics and evolutionary studies reveal genomic signatures of adaptation to plant cell wall in hemibiotrophic fungi.</title>
        <authorList>
            <consortium name="DOE Joint Genome Institute"/>
            <person name="Baroncelli R."/>
            <person name="Diaz J.F."/>
            <person name="Benocci T."/>
            <person name="Peng M."/>
            <person name="Battaglia E."/>
            <person name="Haridas S."/>
            <person name="Andreopoulos W."/>
            <person name="Labutti K."/>
            <person name="Pangilinan J."/>
            <person name="Floch G.L."/>
            <person name="Makela M.R."/>
            <person name="Henrissat B."/>
            <person name="Grigoriev I.V."/>
            <person name="Crouch J.A."/>
            <person name="De Vries R.P."/>
            <person name="Sukno S.A."/>
            <person name="Thon M.R."/>
        </authorList>
    </citation>
    <scope>NUCLEOTIDE SEQUENCE</scope>
    <source>
        <strain evidence="2">CBS 125086</strain>
    </source>
</reference>
<keyword evidence="3" id="KW-1185">Reference proteome</keyword>
<evidence type="ECO:0000256" key="1">
    <source>
        <dbReference type="SAM" id="MobiDB-lite"/>
    </source>
</evidence>
<dbReference type="EMBL" id="JAHLJV010000029">
    <property type="protein sequence ID" value="KAK1590749.1"/>
    <property type="molecule type" value="Genomic_DNA"/>
</dbReference>
<protein>
    <submittedName>
        <fullName evidence="2">Uncharacterized protein</fullName>
    </submittedName>
</protein>
<feature type="compositionally biased region" description="Basic residues" evidence="1">
    <location>
        <begin position="117"/>
        <end position="126"/>
    </location>
</feature>
<feature type="region of interest" description="Disordered" evidence="1">
    <location>
        <begin position="24"/>
        <end position="70"/>
    </location>
</feature>
<dbReference type="GeneID" id="85435683"/>
<feature type="compositionally biased region" description="Polar residues" evidence="1">
    <location>
        <begin position="42"/>
        <end position="51"/>
    </location>
</feature>
<comment type="caution">
    <text evidence="2">The sequence shown here is derived from an EMBL/GenBank/DDBJ whole genome shotgun (WGS) entry which is preliminary data.</text>
</comment>
<evidence type="ECO:0000313" key="3">
    <source>
        <dbReference type="Proteomes" id="UP001230504"/>
    </source>
</evidence>
<feature type="region of interest" description="Disordered" evidence="1">
    <location>
        <begin position="113"/>
        <end position="137"/>
    </location>
</feature>
<name>A0AAD8V5V4_9PEZI</name>
<organism evidence="2 3">
    <name type="scientific">Colletotrichum navitas</name>
    <dbReference type="NCBI Taxonomy" id="681940"/>
    <lineage>
        <taxon>Eukaryota</taxon>
        <taxon>Fungi</taxon>
        <taxon>Dikarya</taxon>
        <taxon>Ascomycota</taxon>
        <taxon>Pezizomycotina</taxon>
        <taxon>Sordariomycetes</taxon>
        <taxon>Hypocreomycetidae</taxon>
        <taxon>Glomerellales</taxon>
        <taxon>Glomerellaceae</taxon>
        <taxon>Colletotrichum</taxon>
        <taxon>Colletotrichum graminicola species complex</taxon>
    </lineage>
</organism>
<accession>A0AAD8V5V4</accession>